<comment type="caution">
    <text evidence="9">The sequence shown here is derived from an EMBL/GenBank/DDBJ whole genome shotgun (WGS) entry which is preliminary data.</text>
</comment>
<reference evidence="9 10" key="1">
    <citation type="submission" date="2022-05" db="EMBL/GenBank/DDBJ databases">
        <authorList>
            <consortium name="Genoscope - CEA"/>
            <person name="William W."/>
        </authorList>
    </citation>
    <scope>NUCLEOTIDE SEQUENCE [LARGE SCALE GENOMIC DNA]</scope>
</reference>
<keyword evidence="2 6" id="KW-0732">Signal</keyword>
<dbReference type="InterPro" id="IPR001881">
    <property type="entry name" value="EGF-like_Ca-bd_dom"/>
</dbReference>
<feature type="domain" description="TLDc" evidence="8">
    <location>
        <begin position="185"/>
        <end position="362"/>
    </location>
</feature>
<dbReference type="PROSITE" id="PS01186">
    <property type="entry name" value="EGF_2"/>
    <property type="match status" value="1"/>
</dbReference>
<evidence type="ECO:0000259" key="7">
    <source>
        <dbReference type="PROSITE" id="PS50026"/>
    </source>
</evidence>
<evidence type="ECO:0000256" key="1">
    <source>
        <dbReference type="ARBA" id="ARBA00022536"/>
    </source>
</evidence>
<organism evidence="9 10">
    <name type="scientific">Porites evermanni</name>
    <dbReference type="NCBI Taxonomy" id="104178"/>
    <lineage>
        <taxon>Eukaryota</taxon>
        <taxon>Metazoa</taxon>
        <taxon>Cnidaria</taxon>
        <taxon>Anthozoa</taxon>
        <taxon>Hexacorallia</taxon>
        <taxon>Scleractinia</taxon>
        <taxon>Fungiina</taxon>
        <taxon>Poritidae</taxon>
        <taxon>Porites</taxon>
    </lineage>
</organism>
<dbReference type="SMART" id="SM00179">
    <property type="entry name" value="EGF_CA"/>
    <property type="match status" value="1"/>
</dbReference>
<gene>
    <name evidence="9" type="ORF">PEVE_00002078</name>
</gene>
<dbReference type="InterPro" id="IPR003609">
    <property type="entry name" value="Pan_app"/>
</dbReference>
<dbReference type="PROSITE" id="PS00010">
    <property type="entry name" value="ASX_HYDROXYL"/>
    <property type="match status" value="1"/>
</dbReference>
<name>A0ABN8Q6E2_9CNID</name>
<keyword evidence="1 5" id="KW-0245">EGF-like domain</keyword>
<dbReference type="SUPFAM" id="SSF57196">
    <property type="entry name" value="EGF/Laminin"/>
    <property type="match status" value="2"/>
</dbReference>
<dbReference type="InterPro" id="IPR000152">
    <property type="entry name" value="EGF-type_Asp/Asn_hydroxyl_site"/>
</dbReference>
<dbReference type="Gene3D" id="2.10.25.10">
    <property type="entry name" value="Laminin"/>
    <property type="match status" value="2"/>
</dbReference>
<dbReference type="PANTHER" id="PTHR24049">
    <property type="entry name" value="CRUMBS FAMILY MEMBER"/>
    <property type="match status" value="1"/>
</dbReference>
<dbReference type="Proteomes" id="UP001159427">
    <property type="component" value="Unassembled WGS sequence"/>
</dbReference>
<dbReference type="PROSITE" id="PS00022">
    <property type="entry name" value="EGF_1"/>
    <property type="match status" value="1"/>
</dbReference>
<dbReference type="Pfam" id="PF07534">
    <property type="entry name" value="TLD"/>
    <property type="match status" value="1"/>
</dbReference>
<evidence type="ECO:0000313" key="9">
    <source>
        <dbReference type="EMBL" id="CAH3156119.1"/>
    </source>
</evidence>
<dbReference type="Gene3D" id="3.50.4.10">
    <property type="entry name" value="Hepatocyte Growth Factor"/>
    <property type="match status" value="1"/>
</dbReference>
<dbReference type="Pfam" id="PF00024">
    <property type="entry name" value="PAN_1"/>
    <property type="match status" value="1"/>
</dbReference>
<evidence type="ECO:0000259" key="8">
    <source>
        <dbReference type="PROSITE" id="PS51886"/>
    </source>
</evidence>
<dbReference type="EMBL" id="CALNXI010001114">
    <property type="protein sequence ID" value="CAH3156119.1"/>
    <property type="molecule type" value="Genomic_DNA"/>
</dbReference>
<evidence type="ECO:0000313" key="10">
    <source>
        <dbReference type="Proteomes" id="UP001159427"/>
    </source>
</evidence>
<dbReference type="PROSITE" id="PS01187">
    <property type="entry name" value="EGF_CA"/>
    <property type="match status" value="1"/>
</dbReference>
<feature type="disulfide bond" evidence="5">
    <location>
        <begin position="108"/>
        <end position="125"/>
    </location>
</feature>
<dbReference type="InterPro" id="IPR006571">
    <property type="entry name" value="TLDc_dom"/>
</dbReference>
<feature type="signal peptide" evidence="6">
    <location>
        <begin position="1"/>
        <end position="16"/>
    </location>
</feature>
<dbReference type="InterPro" id="IPR000742">
    <property type="entry name" value="EGF"/>
</dbReference>
<keyword evidence="10" id="KW-1185">Reference proteome</keyword>
<protein>
    <submittedName>
        <fullName evidence="9">Uncharacterized protein</fullName>
    </submittedName>
</protein>
<dbReference type="Pfam" id="PF12947">
    <property type="entry name" value="EGF_3"/>
    <property type="match status" value="1"/>
</dbReference>
<dbReference type="CDD" id="cd00054">
    <property type="entry name" value="EGF_CA"/>
    <property type="match status" value="1"/>
</dbReference>
<proteinExistence type="predicted"/>
<accession>A0ABN8Q6E2</accession>
<dbReference type="SMART" id="SM00181">
    <property type="entry name" value="EGF"/>
    <property type="match status" value="2"/>
</dbReference>
<feature type="domain" description="EGF-like" evidence="7">
    <location>
        <begin position="99"/>
        <end position="137"/>
    </location>
</feature>
<dbReference type="InterPro" id="IPR024731">
    <property type="entry name" value="NELL2-like_EGF"/>
</dbReference>
<feature type="disulfide bond" evidence="5">
    <location>
        <begin position="127"/>
        <end position="136"/>
    </location>
</feature>
<feature type="chain" id="PRO_5045980545" evidence="6">
    <location>
        <begin position="17"/>
        <end position="362"/>
    </location>
</feature>
<feature type="domain" description="EGF-like" evidence="7">
    <location>
        <begin position="139"/>
        <end position="179"/>
    </location>
</feature>
<dbReference type="InterPro" id="IPR018097">
    <property type="entry name" value="EGF_Ca-bd_CS"/>
</dbReference>
<evidence type="ECO:0000256" key="2">
    <source>
        <dbReference type="ARBA" id="ARBA00022729"/>
    </source>
</evidence>
<evidence type="ECO:0000256" key="4">
    <source>
        <dbReference type="ARBA" id="ARBA00023157"/>
    </source>
</evidence>
<dbReference type="PROSITE" id="PS51886">
    <property type="entry name" value="TLDC"/>
    <property type="match status" value="1"/>
</dbReference>
<dbReference type="SMART" id="SM00584">
    <property type="entry name" value="TLDc"/>
    <property type="match status" value="1"/>
</dbReference>
<keyword evidence="4 5" id="KW-1015">Disulfide bond</keyword>
<comment type="caution">
    <text evidence="5">Lacks conserved residue(s) required for the propagation of feature annotation.</text>
</comment>
<dbReference type="InterPro" id="IPR051022">
    <property type="entry name" value="Notch_Cell-Fate_Det"/>
</dbReference>
<keyword evidence="3" id="KW-0677">Repeat</keyword>
<dbReference type="PROSITE" id="PS50026">
    <property type="entry name" value="EGF_3"/>
    <property type="match status" value="2"/>
</dbReference>
<sequence length="362" mass="40156">MISSLIFCFIVGAVLAAEEDFRSAYIKTREDKRLLGYVVKKIDSTDEISCSKACLRHSWCTSSNFKESLGNCELNKHEFSTADDDTKLTDNPGTTFSMFLKGCLMAGCLNGGSCLFDEGKDTFACSCSPQWRGEKCEIDINECDTGKHQCDSHAFCNNTKGSYNCTCKPGYFGNGFNCTEFINSSILNSSDYYFRHLRNFLENAVGYNSHWLLCWRATVHGWNVGQFHSGCDGKNDTVTIIRKGEFIFGGYTDIPWESSGGFSATSKAFIFSLNNNEGLAPFVSKVKKGNTGKAIYRGSSTGPIFGYDVVIQNNADSNSLSRARLHYHYSVPPAVKDRDTVLAGTYAFSPDEVEVFYLDPSR</sequence>
<evidence type="ECO:0000256" key="6">
    <source>
        <dbReference type="SAM" id="SignalP"/>
    </source>
</evidence>
<evidence type="ECO:0000256" key="3">
    <source>
        <dbReference type="ARBA" id="ARBA00022737"/>
    </source>
</evidence>
<evidence type="ECO:0000256" key="5">
    <source>
        <dbReference type="PROSITE-ProRule" id="PRU00076"/>
    </source>
</evidence>